<keyword evidence="2" id="KW-1185">Reference proteome</keyword>
<evidence type="ECO:0000313" key="1">
    <source>
        <dbReference type="EMBL" id="MPC89214.1"/>
    </source>
</evidence>
<organism evidence="1 2">
    <name type="scientific">Portunus trituberculatus</name>
    <name type="common">Swimming crab</name>
    <name type="synonym">Neptunus trituberculatus</name>
    <dbReference type="NCBI Taxonomy" id="210409"/>
    <lineage>
        <taxon>Eukaryota</taxon>
        <taxon>Metazoa</taxon>
        <taxon>Ecdysozoa</taxon>
        <taxon>Arthropoda</taxon>
        <taxon>Crustacea</taxon>
        <taxon>Multicrustacea</taxon>
        <taxon>Malacostraca</taxon>
        <taxon>Eumalacostraca</taxon>
        <taxon>Eucarida</taxon>
        <taxon>Decapoda</taxon>
        <taxon>Pleocyemata</taxon>
        <taxon>Brachyura</taxon>
        <taxon>Eubrachyura</taxon>
        <taxon>Portunoidea</taxon>
        <taxon>Portunidae</taxon>
        <taxon>Portuninae</taxon>
        <taxon>Portunus</taxon>
    </lineage>
</organism>
<gene>
    <name evidence="1" type="ORF">E2C01_084150</name>
</gene>
<dbReference type="EMBL" id="VSRR010080263">
    <property type="protein sequence ID" value="MPC89214.1"/>
    <property type="molecule type" value="Genomic_DNA"/>
</dbReference>
<protein>
    <submittedName>
        <fullName evidence="1">Uncharacterized protein</fullName>
    </submittedName>
</protein>
<proteinExistence type="predicted"/>
<reference evidence="1 2" key="1">
    <citation type="submission" date="2019-05" db="EMBL/GenBank/DDBJ databases">
        <title>Another draft genome of Portunus trituberculatus and its Hox gene families provides insights of decapod evolution.</title>
        <authorList>
            <person name="Jeong J.-H."/>
            <person name="Song I."/>
            <person name="Kim S."/>
            <person name="Choi T."/>
            <person name="Kim D."/>
            <person name="Ryu S."/>
            <person name="Kim W."/>
        </authorList>
    </citation>
    <scope>NUCLEOTIDE SEQUENCE [LARGE SCALE GENOMIC DNA]</scope>
    <source>
        <tissue evidence="1">Muscle</tissue>
    </source>
</reference>
<comment type="caution">
    <text evidence="1">The sequence shown here is derived from an EMBL/GenBank/DDBJ whole genome shotgun (WGS) entry which is preliminary data.</text>
</comment>
<name>A0A5B7J9X7_PORTR</name>
<dbReference type="AlphaFoldDB" id="A0A5B7J9X7"/>
<dbReference type="Proteomes" id="UP000324222">
    <property type="component" value="Unassembled WGS sequence"/>
</dbReference>
<sequence length="16" mass="2023">MLLLLFIFLLFLLLYH</sequence>
<evidence type="ECO:0000313" key="2">
    <source>
        <dbReference type="Proteomes" id="UP000324222"/>
    </source>
</evidence>
<accession>A0A5B7J9X7</accession>